<keyword evidence="3" id="KW-1185">Reference proteome</keyword>
<gene>
    <name evidence="2" type="ORF">NDU88_001446</name>
</gene>
<dbReference type="GO" id="GO:0005813">
    <property type="term" value="C:centrosome"/>
    <property type="evidence" value="ECO:0007669"/>
    <property type="project" value="TreeGrafter"/>
</dbReference>
<dbReference type="GO" id="GO:0051225">
    <property type="term" value="P:spindle assembly"/>
    <property type="evidence" value="ECO:0007669"/>
    <property type="project" value="InterPro"/>
</dbReference>
<protein>
    <recommendedName>
        <fullName evidence="4">HAUS augmin-like complex subunit 2</fullName>
    </recommendedName>
</protein>
<evidence type="ECO:0000256" key="1">
    <source>
        <dbReference type="SAM" id="Coils"/>
    </source>
</evidence>
<evidence type="ECO:0000313" key="3">
    <source>
        <dbReference type="Proteomes" id="UP001066276"/>
    </source>
</evidence>
<comment type="caution">
    <text evidence="2">The sequence shown here is derived from an EMBL/GenBank/DDBJ whole genome shotgun (WGS) entry which is preliminary data.</text>
</comment>
<evidence type="ECO:0008006" key="4">
    <source>
        <dbReference type="Google" id="ProtNLM"/>
    </source>
</evidence>
<reference evidence="2" key="1">
    <citation type="journal article" date="2022" name="bioRxiv">
        <title>Sequencing and chromosome-scale assembly of the giantPleurodeles waltlgenome.</title>
        <authorList>
            <person name="Brown T."/>
            <person name="Elewa A."/>
            <person name="Iarovenko S."/>
            <person name="Subramanian E."/>
            <person name="Araus A.J."/>
            <person name="Petzold A."/>
            <person name="Susuki M."/>
            <person name="Suzuki K.-i.T."/>
            <person name="Hayashi T."/>
            <person name="Toyoda A."/>
            <person name="Oliveira C."/>
            <person name="Osipova E."/>
            <person name="Leigh N.D."/>
            <person name="Simon A."/>
            <person name="Yun M.H."/>
        </authorList>
    </citation>
    <scope>NUCLEOTIDE SEQUENCE</scope>
    <source>
        <strain evidence="2">20211129_DDA</strain>
        <tissue evidence="2">Liver</tissue>
    </source>
</reference>
<dbReference type="AlphaFoldDB" id="A0AAV7MJS1"/>
<proteinExistence type="predicted"/>
<dbReference type="PANTHER" id="PTHR16039:SF1">
    <property type="entry name" value="HAUS AUGMIN-LIKE COMPLEX SUBUNIT 2"/>
    <property type="match status" value="1"/>
</dbReference>
<dbReference type="PANTHER" id="PTHR16039">
    <property type="entry name" value="HAUS AUGMIN-LIKE COMPLEX SUBUNIT 2"/>
    <property type="match status" value="1"/>
</dbReference>
<organism evidence="2 3">
    <name type="scientific">Pleurodeles waltl</name>
    <name type="common">Iberian ribbed newt</name>
    <dbReference type="NCBI Taxonomy" id="8319"/>
    <lineage>
        <taxon>Eukaryota</taxon>
        <taxon>Metazoa</taxon>
        <taxon>Chordata</taxon>
        <taxon>Craniata</taxon>
        <taxon>Vertebrata</taxon>
        <taxon>Euteleostomi</taxon>
        <taxon>Amphibia</taxon>
        <taxon>Batrachia</taxon>
        <taxon>Caudata</taxon>
        <taxon>Salamandroidea</taxon>
        <taxon>Salamandridae</taxon>
        <taxon>Pleurodelinae</taxon>
        <taxon>Pleurodeles</taxon>
    </lineage>
</organism>
<dbReference type="InterPro" id="IPR028346">
    <property type="entry name" value="HAUS2"/>
</dbReference>
<dbReference type="GO" id="GO:0007098">
    <property type="term" value="P:centrosome cycle"/>
    <property type="evidence" value="ECO:0007669"/>
    <property type="project" value="InterPro"/>
</dbReference>
<sequence>MASSNPWDPVQPSAAALMLTQCISSGVLSQSMLDFARRDTPCFTRVTELERLLDIKAEINQKSLEIELLRLEQETVDIAHPFYLRRKCEALQAMNTHLDAVLKEKRSLRQRLAKPQCQENLPIEATCHRDVVELLKLGITFVEKLEVYLQTVRAIPDVDEHMKKMDNSLVRMETMETEMEELAEQIIKWRDCQSKIHNAMFKVDLESFCNPTDMSSAYLTSDVSVQ</sequence>
<dbReference type="GO" id="GO:0007020">
    <property type="term" value="P:microtubule nucleation"/>
    <property type="evidence" value="ECO:0007669"/>
    <property type="project" value="TreeGrafter"/>
</dbReference>
<evidence type="ECO:0000313" key="2">
    <source>
        <dbReference type="EMBL" id="KAJ1104031.1"/>
    </source>
</evidence>
<name>A0AAV7MJS1_PLEWA</name>
<dbReference type="Proteomes" id="UP001066276">
    <property type="component" value="Chromosome 9"/>
</dbReference>
<feature type="coiled-coil region" evidence="1">
    <location>
        <begin position="165"/>
        <end position="192"/>
    </location>
</feature>
<dbReference type="GO" id="GO:1990498">
    <property type="term" value="C:mitotic spindle microtubule"/>
    <property type="evidence" value="ECO:0007669"/>
    <property type="project" value="TreeGrafter"/>
</dbReference>
<dbReference type="GO" id="GO:0070652">
    <property type="term" value="C:HAUS complex"/>
    <property type="evidence" value="ECO:0007669"/>
    <property type="project" value="InterPro"/>
</dbReference>
<dbReference type="PRINTS" id="PR02088">
    <property type="entry name" value="HAUSAUGMINL2"/>
</dbReference>
<dbReference type="InterPro" id="IPR026242">
    <property type="entry name" value="HAUS2_metazoa"/>
</dbReference>
<feature type="coiled-coil region" evidence="1">
    <location>
        <begin position="52"/>
        <end position="111"/>
    </location>
</feature>
<keyword evidence="1" id="KW-0175">Coiled coil</keyword>
<accession>A0AAV7MJS1</accession>
<dbReference type="Pfam" id="PF15003">
    <property type="entry name" value="HAUS2"/>
    <property type="match status" value="1"/>
</dbReference>
<dbReference type="EMBL" id="JANPWB010000013">
    <property type="protein sequence ID" value="KAJ1104031.1"/>
    <property type="molecule type" value="Genomic_DNA"/>
</dbReference>